<dbReference type="InterPro" id="IPR000259">
    <property type="entry name" value="Adhesion_dom_fimbrial"/>
</dbReference>
<reference evidence="4" key="2">
    <citation type="submission" date="2012-04" db="EMBL/GenBank/DDBJ databases">
        <title>Complete genome sequence of Providencia stuartii clinical isolate MRSN 2154.</title>
        <authorList>
            <person name="Clifford R.J."/>
            <person name="Hang J."/>
            <person name="Riley M.C."/>
            <person name="Onmus-Leone F."/>
            <person name="Kuschner R.A."/>
            <person name="Lesho E.P."/>
            <person name="Waterman P.E."/>
        </authorList>
    </citation>
    <scope>NUCLEOTIDE SEQUENCE [LARGE SCALE GENOMIC DNA]</scope>
    <source>
        <strain evidence="4">MRSN 2154</strain>
    </source>
</reference>
<dbReference type="GO" id="GO:0009289">
    <property type="term" value="C:pilus"/>
    <property type="evidence" value="ECO:0007669"/>
    <property type="project" value="InterPro"/>
</dbReference>
<feature type="signal peptide" evidence="1">
    <location>
        <begin position="1"/>
        <end position="23"/>
    </location>
</feature>
<evidence type="ECO:0000259" key="2">
    <source>
        <dbReference type="Pfam" id="PF00419"/>
    </source>
</evidence>
<dbReference type="GeneID" id="93520146"/>
<dbReference type="SUPFAM" id="SSF49401">
    <property type="entry name" value="Bacterial adhesins"/>
    <property type="match status" value="1"/>
</dbReference>
<sequence>MKHMGIFLGVSSLVGALSANLYAATNSSQVTYGGTLVAEPCEIVPEFENFSVEFNSISTKELYSNSRILSKEFELQLKDCDASIANSVTTIFNGNATPDGLLEFDANSEASGAAIGIETLSGVKLPLNPTSGVSYPSQPIKNGAMTIRLRAYLQGKAGAIANNSIKPGNFSATMTYTLSYQ</sequence>
<gene>
    <name evidence="3" type="ordered locus">S70_16100</name>
</gene>
<dbReference type="InterPro" id="IPR008966">
    <property type="entry name" value="Adhesion_dom_sf"/>
</dbReference>
<dbReference type="InterPro" id="IPR050263">
    <property type="entry name" value="Bact_Fimbrial_Adh_Pro"/>
</dbReference>
<dbReference type="GO" id="GO:0043709">
    <property type="term" value="P:cell adhesion involved in single-species biofilm formation"/>
    <property type="evidence" value="ECO:0007669"/>
    <property type="project" value="TreeGrafter"/>
</dbReference>
<dbReference type="HOGENOM" id="CLU_088965_3_3_6"/>
<dbReference type="PATRIC" id="fig|1157951.4.peg.3237"/>
<evidence type="ECO:0000256" key="1">
    <source>
        <dbReference type="SAM" id="SignalP"/>
    </source>
</evidence>
<dbReference type="PANTHER" id="PTHR33420">
    <property type="entry name" value="FIMBRIAL SUBUNIT ELFA-RELATED"/>
    <property type="match status" value="1"/>
</dbReference>
<proteinExistence type="predicted"/>
<dbReference type="AlphaFoldDB" id="A0A140NPJ1"/>
<keyword evidence="1" id="KW-0732">Signal</keyword>
<dbReference type="KEGG" id="psi:S70_16100"/>
<dbReference type="Pfam" id="PF00419">
    <property type="entry name" value="Fimbrial"/>
    <property type="match status" value="1"/>
</dbReference>
<dbReference type="InterPro" id="IPR036937">
    <property type="entry name" value="Adhesion_dom_fimbrial_sf"/>
</dbReference>
<name>A0A140NPJ1_PROSM</name>
<dbReference type="OrthoDB" id="6462343at2"/>
<feature type="chain" id="PRO_5007303792" evidence="1">
    <location>
        <begin position="24"/>
        <end position="181"/>
    </location>
</feature>
<dbReference type="RefSeq" id="WP_014657790.1">
    <property type="nucleotide sequence ID" value="NC_017731.1"/>
</dbReference>
<evidence type="ECO:0000313" key="4">
    <source>
        <dbReference type="Proteomes" id="UP000005012"/>
    </source>
</evidence>
<dbReference type="EMBL" id="CP003488">
    <property type="protein sequence ID" value="AFH95035.1"/>
    <property type="molecule type" value="Genomic_DNA"/>
</dbReference>
<dbReference type="Proteomes" id="UP000005012">
    <property type="component" value="Chromosome"/>
</dbReference>
<evidence type="ECO:0000313" key="3">
    <source>
        <dbReference type="EMBL" id="AFH95035.1"/>
    </source>
</evidence>
<feature type="domain" description="Fimbrial-type adhesion" evidence="2">
    <location>
        <begin position="32"/>
        <end position="181"/>
    </location>
</feature>
<organism evidence="3 4">
    <name type="scientific">Providencia stuartii (strain MRSN 2154)</name>
    <dbReference type="NCBI Taxonomy" id="1157951"/>
    <lineage>
        <taxon>Bacteria</taxon>
        <taxon>Pseudomonadati</taxon>
        <taxon>Pseudomonadota</taxon>
        <taxon>Gammaproteobacteria</taxon>
        <taxon>Enterobacterales</taxon>
        <taxon>Morganellaceae</taxon>
        <taxon>Providencia</taxon>
    </lineage>
</organism>
<dbReference type="Gene3D" id="2.60.40.1090">
    <property type="entry name" value="Fimbrial-type adhesion domain"/>
    <property type="match status" value="1"/>
</dbReference>
<reference evidence="3 4" key="1">
    <citation type="journal article" date="2012" name="J. Bacteriol.">
        <title>Complete Genome Sequence of Providencia stuartii Clinical Isolate MRSN 2154.</title>
        <authorList>
            <person name="Clifford R.J."/>
            <person name="Hang J."/>
            <person name="Riley M.C."/>
            <person name="Onmus-Leone F."/>
            <person name="Kuschner R.A."/>
            <person name="Lesho E.P."/>
            <person name="Waterman P.E."/>
        </authorList>
    </citation>
    <scope>NUCLEOTIDE SEQUENCE [LARGE SCALE GENOMIC DNA]</scope>
    <source>
        <strain evidence="3 4">MRSN 2154</strain>
    </source>
</reference>
<accession>A0A140NPJ1</accession>
<dbReference type="PANTHER" id="PTHR33420:SF9">
    <property type="entry name" value="MINOR FIMBRIAL SUBUNIT"/>
    <property type="match status" value="1"/>
</dbReference>
<protein>
    <submittedName>
        <fullName evidence="3">Fimbrial protein domain-containing protein</fullName>
    </submittedName>
</protein>